<feature type="transmembrane region" description="Helical" evidence="1">
    <location>
        <begin position="188"/>
        <end position="204"/>
    </location>
</feature>
<feature type="transmembrane region" description="Helical" evidence="1">
    <location>
        <begin position="159"/>
        <end position="182"/>
    </location>
</feature>
<evidence type="ECO:0000313" key="3">
    <source>
        <dbReference type="EMBL" id="MBI9113749.1"/>
    </source>
</evidence>
<accession>A0A934I1B0</accession>
<protein>
    <submittedName>
        <fullName evidence="3">CPBP family intramembrane metalloprotease</fullName>
    </submittedName>
</protein>
<keyword evidence="1" id="KW-1133">Transmembrane helix</keyword>
<feature type="transmembrane region" description="Helical" evidence="1">
    <location>
        <begin position="54"/>
        <end position="72"/>
    </location>
</feature>
<dbReference type="GO" id="GO:0080120">
    <property type="term" value="P:CAAX-box protein maturation"/>
    <property type="evidence" value="ECO:0007669"/>
    <property type="project" value="UniProtKB-ARBA"/>
</dbReference>
<feature type="transmembrane region" description="Helical" evidence="1">
    <location>
        <begin position="125"/>
        <end position="147"/>
    </location>
</feature>
<feature type="transmembrane region" description="Helical" evidence="1">
    <location>
        <begin position="21"/>
        <end position="42"/>
    </location>
</feature>
<keyword evidence="3" id="KW-0482">Metalloprotease</keyword>
<evidence type="ECO:0000313" key="4">
    <source>
        <dbReference type="Proteomes" id="UP000602087"/>
    </source>
</evidence>
<dbReference type="AlphaFoldDB" id="A0A934I1B0"/>
<dbReference type="GO" id="GO:0008237">
    <property type="term" value="F:metallopeptidase activity"/>
    <property type="evidence" value="ECO:0007669"/>
    <property type="project" value="UniProtKB-KW"/>
</dbReference>
<dbReference type="EMBL" id="JAEINH010000001">
    <property type="protein sequence ID" value="MBI9113749.1"/>
    <property type="molecule type" value="Genomic_DNA"/>
</dbReference>
<dbReference type="InterPro" id="IPR052710">
    <property type="entry name" value="CAAX_protease"/>
</dbReference>
<dbReference type="PANTHER" id="PTHR36435">
    <property type="entry name" value="SLR1288 PROTEIN"/>
    <property type="match status" value="1"/>
</dbReference>
<dbReference type="Proteomes" id="UP000602087">
    <property type="component" value="Unassembled WGS sequence"/>
</dbReference>
<feature type="transmembrane region" description="Helical" evidence="1">
    <location>
        <begin position="92"/>
        <end position="113"/>
    </location>
</feature>
<keyword evidence="1" id="KW-0472">Membrane</keyword>
<dbReference type="PANTHER" id="PTHR36435:SF1">
    <property type="entry name" value="CAAX AMINO TERMINAL PROTEASE FAMILY PROTEIN"/>
    <property type="match status" value="1"/>
</dbReference>
<sequence length="237" mass="24846">MSDHDRTDQLETVSDRRVTWPHLWVAVALALALYAAGIVLYLQMPDDDTAAKGLALFAISGLAPLGGVLLMIAVRKRTPSLFGIRRVEPRWLAIALAVGIGVVALNLGVTAFVSLTTDAADVQAGYQSAATSGIAGFVGAILLGAVLTPIGEELLFRGVLFSLLTRYSFWLAAILSSIVFALSHGINVATPVALVVGFAAAWLMHRTRSIWPGVVVHAVNNASSSIITVVHAGLIAG</sequence>
<dbReference type="InterPro" id="IPR003675">
    <property type="entry name" value="Rce1/LyrA-like_dom"/>
</dbReference>
<dbReference type="GO" id="GO:0004175">
    <property type="term" value="F:endopeptidase activity"/>
    <property type="evidence" value="ECO:0007669"/>
    <property type="project" value="UniProtKB-ARBA"/>
</dbReference>
<evidence type="ECO:0000256" key="1">
    <source>
        <dbReference type="SAM" id="Phobius"/>
    </source>
</evidence>
<keyword evidence="3" id="KW-0378">Hydrolase</keyword>
<dbReference type="RefSeq" id="WP_198732299.1">
    <property type="nucleotide sequence ID" value="NZ_JAEINH010000001.1"/>
</dbReference>
<feature type="domain" description="CAAX prenyl protease 2/Lysostaphin resistance protein A-like" evidence="2">
    <location>
        <begin position="137"/>
        <end position="222"/>
    </location>
</feature>
<organism evidence="3 4">
    <name type="scientific">Sanguibacter suaedae</name>
    <dbReference type="NCBI Taxonomy" id="2795737"/>
    <lineage>
        <taxon>Bacteria</taxon>
        <taxon>Bacillati</taxon>
        <taxon>Actinomycetota</taxon>
        <taxon>Actinomycetes</taxon>
        <taxon>Micrococcales</taxon>
        <taxon>Sanguibacteraceae</taxon>
        <taxon>Sanguibacter</taxon>
    </lineage>
</organism>
<proteinExistence type="predicted"/>
<dbReference type="Pfam" id="PF02517">
    <property type="entry name" value="Rce1-like"/>
    <property type="match status" value="1"/>
</dbReference>
<keyword evidence="3" id="KW-0645">Protease</keyword>
<comment type="caution">
    <text evidence="3">The sequence shown here is derived from an EMBL/GenBank/DDBJ whole genome shotgun (WGS) entry which is preliminary data.</text>
</comment>
<gene>
    <name evidence="3" type="ORF">JAV76_01820</name>
</gene>
<evidence type="ECO:0000259" key="2">
    <source>
        <dbReference type="Pfam" id="PF02517"/>
    </source>
</evidence>
<name>A0A934I1B0_9MICO</name>
<keyword evidence="1" id="KW-0812">Transmembrane</keyword>
<reference evidence="3" key="1">
    <citation type="submission" date="2020-12" db="EMBL/GenBank/DDBJ databases">
        <title>Sanguibacter suaedae sp. nov., isolated from Suaeda aralocaspica.</title>
        <authorList>
            <person name="Ma Q."/>
        </authorList>
    </citation>
    <scope>NUCLEOTIDE SEQUENCE</scope>
    <source>
        <strain evidence="3">YZGR15</strain>
    </source>
</reference>
<keyword evidence="4" id="KW-1185">Reference proteome</keyword>